<sequence length="363" mass="39303">MDFRHRLFHLLGLLAWTLLTTVPAQASQIQLEAEGSAAITHSRQQARQDAVEDAQRNAVAEALGVLLTSETVVENFVLLQDKILTRVEGYVRDYQILNESFTSNACTVRIRATVEEMALADDVAALARILPRLNYPTVAISLQEQSLSATANPMPLNLLAARQTIEADLRGKGFDLVNPTGPSTTQAQLLIRGQAYVQDNGANPYNERFHAYAATIVADICETTTGKVLASASSDAIVPHHSFAIGSQNALQKAALQLAGRLSDQIAASWLEACYNEHQIRLIVAGCSFADLPSIEREISRIPGVIRAQQKQFSAQGGEFIVGWQSCNTLRLAEQINHLTIGGKKLTITSAGTYALQARLGGS</sequence>
<reference evidence="4" key="1">
    <citation type="submission" date="2016-10" db="EMBL/GenBank/DDBJ databases">
        <authorList>
            <person name="Varghese N."/>
            <person name="Submissions S."/>
        </authorList>
    </citation>
    <scope>NUCLEOTIDE SEQUENCE [LARGE SCALE GENOMIC DNA]</scope>
    <source>
        <strain evidence="4">DSM 8987</strain>
    </source>
</reference>
<dbReference type="RefSeq" id="WP_092078699.1">
    <property type="nucleotide sequence ID" value="NZ_FNAQ01000009.1"/>
</dbReference>
<evidence type="ECO:0000256" key="1">
    <source>
        <dbReference type="SAM" id="SignalP"/>
    </source>
</evidence>
<dbReference type="InterPro" id="IPR032370">
    <property type="entry name" value="FlgT_N"/>
</dbReference>
<dbReference type="EMBL" id="FNAQ01000009">
    <property type="protein sequence ID" value="SDE38236.1"/>
    <property type="molecule type" value="Genomic_DNA"/>
</dbReference>
<feature type="chain" id="PRO_5017297308" evidence="1">
    <location>
        <begin position="27"/>
        <end position="363"/>
    </location>
</feature>
<evidence type="ECO:0000313" key="4">
    <source>
        <dbReference type="Proteomes" id="UP000243205"/>
    </source>
</evidence>
<organism evidence="3 4">
    <name type="scientific">Desulfuromonas thiophila</name>
    <dbReference type="NCBI Taxonomy" id="57664"/>
    <lineage>
        <taxon>Bacteria</taxon>
        <taxon>Pseudomonadati</taxon>
        <taxon>Thermodesulfobacteriota</taxon>
        <taxon>Desulfuromonadia</taxon>
        <taxon>Desulfuromonadales</taxon>
        <taxon>Desulfuromonadaceae</taxon>
        <taxon>Desulfuromonas</taxon>
    </lineage>
</organism>
<keyword evidence="4" id="KW-1185">Reference proteome</keyword>
<dbReference type="OrthoDB" id="5500416at2"/>
<feature type="signal peptide" evidence="1">
    <location>
        <begin position="1"/>
        <end position="26"/>
    </location>
</feature>
<dbReference type="Proteomes" id="UP000243205">
    <property type="component" value="Unassembled WGS sequence"/>
</dbReference>
<dbReference type="Gene3D" id="3.30.1660.40">
    <property type="entry name" value="FlgT, N-terminal domain"/>
    <property type="match status" value="1"/>
</dbReference>
<dbReference type="AlphaFoldDB" id="A0A1G7CHR5"/>
<name>A0A1G7CHR5_9BACT</name>
<feature type="domain" description="Flagellar assembly protein T N-terminal" evidence="2">
    <location>
        <begin position="30"/>
        <end position="114"/>
    </location>
</feature>
<proteinExistence type="predicted"/>
<accession>A0A1G7CHR5</accession>
<dbReference type="STRING" id="57664.SAMN05661003_10977"/>
<protein>
    <submittedName>
        <fullName evidence="3">Flagellar assembly protein T, N-terminal domain</fullName>
    </submittedName>
</protein>
<dbReference type="InterPro" id="IPR038180">
    <property type="entry name" value="FlgT_N_sf"/>
</dbReference>
<keyword evidence="3" id="KW-0969">Cilium</keyword>
<evidence type="ECO:0000313" key="3">
    <source>
        <dbReference type="EMBL" id="SDE38236.1"/>
    </source>
</evidence>
<gene>
    <name evidence="3" type="ORF">SAMN05661003_10977</name>
</gene>
<dbReference type="Pfam" id="PF16548">
    <property type="entry name" value="FlgT_N"/>
    <property type="match status" value="1"/>
</dbReference>
<evidence type="ECO:0000259" key="2">
    <source>
        <dbReference type="Pfam" id="PF16548"/>
    </source>
</evidence>
<keyword evidence="3" id="KW-0282">Flagellum</keyword>
<keyword evidence="3" id="KW-0966">Cell projection</keyword>
<keyword evidence="1" id="KW-0732">Signal</keyword>